<keyword evidence="1 2" id="KW-0103">Bromodomain</keyword>
<feature type="compositionally biased region" description="Low complexity" evidence="3">
    <location>
        <begin position="343"/>
        <end position="380"/>
    </location>
</feature>
<feature type="compositionally biased region" description="Low complexity" evidence="3">
    <location>
        <begin position="655"/>
        <end position="679"/>
    </location>
</feature>
<gene>
    <name evidence="5" type="ORF">HPB48_007778</name>
</gene>
<accession>A0A9J6GD22</accession>
<feature type="compositionally biased region" description="Polar residues" evidence="3">
    <location>
        <begin position="460"/>
        <end position="471"/>
    </location>
</feature>
<feature type="compositionally biased region" description="Acidic residues" evidence="3">
    <location>
        <begin position="218"/>
        <end position="231"/>
    </location>
</feature>
<feature type="compositionally biased region" description="Basic residues" evidence="3">
    <location>
        <begin position="237"/>
        <end position="256"/>
    </location>
</feature>
<evidence type="ECO:0000256" key="1">
    <source>
        <dbReference type="ARBA" id="ARBA00023117"/>
    </source>
</evidence>
<feature type="domain" description="Bromo" evidence="4">
    <location>
        <begin position="76"/>
        <end position="128"/>
    </location>
</feature>
<evidence type="ECO:0000256" key="3">
    <source>
        <dbReference type="SAM" id="MobiDB-lite"/>
    </source>
</evidence>
<feature type="region of interest" description="Disordered" evidence="3">
    <location>
        <begin position="1"/>
        <end position="44"/>
    </location>
</feature>
<organism evidence="5 6">
    <name type="scientific">Haemaphysalis longicornis</name>
    <name type="common">Bush tick</name>
    <dbReference type="NCBI Taxonomy" id="44386"/>
    <lineage>
        <taxon>Eukaryota</taxon>
        <taxon>Metazoa</taxon>
        <taxon>Ecdysozoa</taxon>
        <taxon>Arthropoda</taxon>
        <taxon>Chelicerata</taxon>
        <taxon>Arachnida</taxon>
        <taxon>Acari</taxon>
        <taxon>Parasitiformes</taxon>
        <taxon>Ixodida</taxon>
        <taxon>Ixodoidea</taxon>
        <taxon>Ixodidae</taxon>
        <taxon>Haemaphysalinae</taxon>
        <taxon>Haemaphysalis</taxon>
    </lineage>
</organism>
<feature type="region of interest" description="Disordered" evidence="3">
    <location>
        <begin position="182"/>
        <end position="271"/>
    </location>
</feature>
<evidence type="ECO:0000313" key="5">
    <source>
        <dbReference type="EMBL" id="KAH9372695.1"/>
    </source>
</evidence>
<feature type="compositionally biased region" description="Basic residues" evidence="3">
    <location>
        <begin position="1"/>
        <end position="18"/>
    </location>
</feature>
<dbReference type="PROSITE" id="PS50014">
    <property type="entry name" value="BROMODOMAIN_2"/>
    <property type="match status" value="1"/>
</dbReference>
<feature type="compositionally biased region" description="Low complexity" evidence="3">
    <location>
        <begin position="257"/>
        <end position="267"/>
    </location>
</feature>
<sequence>MRGRRGRGSGRRPGRPRKQLASPVQETSPRRQRTGPSRSCKSPGSVTLRSRLEIGYFSIVKVCLERLAAGCRCLNPRFRSSVQEPMDLTVICERVENGTYSCKEEFVSDFKRMVENCAFYNGLQSEIATKGYRLWVTMLDALHTACCDDDDSSKAGACTARENKSKEALESRLHVPEHVATPAAAAAVSSRSGPSKPRTPRGSKQVMRSTRSAISGENDTEEDNDDDDDDFAAPPAKRQRGRPPKRGRGRGVRRATPRAAPSRATPAKNSALEALSKATRKALEDSADLTYDICRLNGDFEANSDVAGYFPDLNVAGTHSHPADLLVRFQGSPDQSGGYTIAESPGSTSTDSTSTGGPSEDGTSTDSTSTDTTSTDGSSTDDSDARSPQVSDDGRKDDGSTSATTDSDSDGNAGPTESSDEEDNRDQSGCSDPVNSVTEAEHPDDDDKTMACEGTAEASVPTQDEVITTESLRPVVRSFVGSDSPKKQKYERQKTNPMFLRRSCMKSAMPNSLVAQTRTLQTVCQRTALTFLSKTHPPPSQSAASHDTVTPLDDDKSPTAVAPHSPADENCAVPISLPPREDERMPPETVASFHRPSNVLPDAIKTRERMAVRLPADLQGVEPEFYYGLDSPKSSFSFSSGYLSEDALSPMRFHSSGSPLPQLSPSRLSPLLSKSSSAG</sequence>
<dbReference type="VEuPathDB" id="VectorBase:HLOH_053913"/>
<proteinExistence type="predicted"/>
<dbReference type="Gene3D" id="1.20.920.10">
    <property type="entry name" value="Bromodomain-like"/>
    <property type="match status" value="1"/>
</dbReference>
<dbReference type="EMBL" id="JABSTR010000006">
    <property type="protein sequence ID" value="KAH9372695.1"/>
    <property type="molecule type" value="Genomic_DNA"/>
</dbReference>
<dbReference type="SMART" id="SM00297">
    <property type="entry name" value="BROMO"/>
    <property type="match status" value="1"/>
</dbReference>
<dbReference type="AlphaFoldDB" id="A0A9J6GD22"/>
<dbReference type="GO" id="GO:0000123">
    <property type="term" value="C:histone acetyltransferase complex"/>
    <property type="evidence" value="ECO:0007669"/>
    <property type="project" value="TreeGrafter"/>
</dbReference>
<feature type="region of interest" description="Disordered" evidence="3">
    <location>
        <begin position="533"/>
        <end position="594"/>
    </location>
</feature>
<dbReference type="GO" id="GO:0010484">
    <property type="term" value="F:histone H3 acetyltransferase activity"/>
    <property type="evidence" value="ECO:0007669"/>
    <property type="project" value="TreeGrafter"/>
</dbReference>
<dbReference type="Proteomes" id="UP000821853">
    <property type="component" value="Chromosome 4"/>
</dbReference>
<feature type="region of interest" description="Disordered" evidence="3">
    <location>
        <begin position="328"/>
        <end position="497"/>
    </location>
</feature>
<feature type="compositionally biased region" description="Polar residues" evidence="3">
    <location>
        <begin position="427"/>
        <end position="438"/>
    </location>
</feature>
<feature type="compositionally biased region" description="Polar residues" evidence="3">
    <location>
        <begin position="34"/>
        <end position="44"/>
    </location>
</feature>
<dbReference type="InterPro" id="IPR001487">
    <property type="entry name" value="Bromodomain"/>
</dbReference>
<dbReference type="InterPro" id="IPR036427">
    <property type="entry name" value="Bromodomain-like_sf"/>
</dbReference>
<reference evidence="5 6" key="1">
    <citation type="journal article" date="2020" name="Cell">
        <title>Large-Scale Comparative Analyses of Tick Genomes Elucidate Their Genetic Diversity and Vector Capacities.</title>
        <authorList>
            <consortium name="Tick Genome and Microbiome Consortium (TIGMIC)"/>
            <person name="Jia N."/>
            <person name="Wang J."/>
            <person name="Shi W."/>
            <person name="Du L."/>
            <person name="Sun Y."/>
            <person name="Zhan W."/>
            <person name="Jiang J.F."/>
            <person name="Wang Q."/>
            <person name="Zhang B."/>
            <person name="Ji P."/>
            <person name="Bell-Sakyi L."/>
            <person name="Cui X.M."/>
            <person name="Yuan T.T."/>
            <person name="Jiang B.G."/>
            <person name="Yang W.F."/>
            <person name="Lam T.T."/>
            <person name="Chang Q.C."/>
            <person name="Ding S.J."/>
            <person name="Wang X.J."/>
            <person name="Zhu J.G."/>
            <person name="Ruan X.D."/>
            <person name="Zhao L."/>
            <person name="Wei J.T."/>
            <person name="Ye R.Z."/>
            <person name="Que T.C."/>
            <person name="Du C.H."/>
            <person name="Zhou Y.H."/>
            <person name="Cheng J.X."/>
            <person name="Dai P.F."/>
            <person name="Guo W.B."/>
            <person name="Han X.H."/>
            <person name="Huang E.J."/>
            <person name="Li L.F."/>
            <person name="Wei W."/>
            <person name="Gao Y.C."/>
            <person name="Liu J.Z."/>
            <person name="Shao H.Z."/>
            <person name="Wang X."/>
            <person name="Wang C.C."/>
            <person name="Yang T.C."/>
            <person name="Huo Q.B."/>
            <person name="Li W."/>
            <person name="Chen H.Y."/>
            <person name="Chen S.E."/>
            <person name="Zhou L.G."/>
            <person name="Ni X.B."/>
            <person name="Tian J.H."/>
            <person name="Sheng Y."/>
            <person name="Liu T."/>
            <person name="Pan Y.S."/>
            <person name="Xia L.Y."/>
            <person name="Li J."/>
            <person name="Zhao F."/>
            <person name="Cao W.C."/>
        </authorList>
    </citation>
    <scope>NUCLEOTIDE SEQUENCE [LARGE SCALE GENOMIC DNA]</scope>
    <source>
        <strain evidence="5">HaeL-2018</strain>
    </source>
</reference>
<dbReference type="OrthoDB" id="784962at2759"/>
<keyword evidence="6" id="KW-1185">Reference proteome</keyword>
<evidence type="ECO:0000259" key="4">
    <source>
        <dbReference type="PROSITE" id="PS50014"/>
    </source>
</evidence>
<name>A0A9J6GD22_HAELO</name>
<feature type="compositionally biased region" description="Basic and acidic residues" evidence="3">
    <location>
        <begin position="484"/>
        <end position="494"/>
    </location>
</feature>
<dbReference type="SUPFAM" id="SSF47370">
    <property type="entry name" value="Bromodomain"/>
    <property type="match status" value="1"/>
</dbReference>
<dbReference type="OMA" id="CTARENK"/>
<feature type="region of interest" description="Disordered" evidence="3">
    <location>
        <begin position="649"/>
        <end position="679"/>
    </location>
</feature>
<protein>
    <recommendedName>
        <fullName evidence="4">Bromo domain-containing protein</fullName>
    </recommendedName>
</protein>
<dbReference type="InterPro" id="IPR037800">
    <property type="entry name" value="GCN5"/>
</dbReference>
<dbReference type="Pfam" id="PF00439">
    <property type="entry name" value="Bromodomain"/>
    <property type="match status" value="1"/>
</dbReference>
<dbReference type="GO" id="GO:0045944">
    <property type="term" value="P:positive regulation of transcription by RNA polymerase II"/>
    <property type="evidence" value="ECO:0007669"/>
    <property type="project" value="TreeGrafter"/>
</dbReference>
<feature type="compositionally biased region" description="Polar residues" evidence="3">
    <location>
        <begin position="206"/>
        <end position="215"/>
    </location>
</feature>
<dbReference type="PRINTS" id="PR00503">
    <property type="entry name" value="BROMODOMAIN"/>
</dbReference>
<comment type="caution">
    <text evidence="5">The sequence shown here is derived from an EMBL/GenBank/DDBJ whole genome shotgun (WGS) entry which is preliminary data.</text>
</comment>
<dbReference type="PANTHER" id="PTHR45750">
    <property type="entry name" value="GH11602P"/>
    <property type="match status" value="1"/>
</dbReference>
<evidence type="ECO:0000256" key="2">
    <source>
        <dbReference type="PROSITE-ProRule" id="PRU00035"/>
    </source>
</evidence>
<dbReference type="PANTHER" id="PTHR45750:SF3">
    <property type="entry name" value="HISTONE ACETYLTRANSFERASE"/>
    <property type="match status" value="1"/>
</dbReference>
<evidence type="ECO:0000313" key="6">
    <source>
        <dbReference type="Proteomes" id="UP000821853"/>
    </source>
</evidence>